<reference evidence="2 3" key="1">
    <citation type="journal article" date="2019" name="Int. J. Syst. Evol. Microbiol.">
        <title>The Global Catalogue of Microorganisms (GCM) 10K type strain sequencing project: providing services to taxonomists for standard genome sequencing and annotation.</title>
        <authorList>
            <consortium name="The Broad Institute Genomics Platform"/>
            <consortium name="The Broad Institute Genome Sequencing Center for Infectious Disease"/>
            <person name="Wu L."/>
            <person name="Ma J."/>
        </authorList>
    </citation>
    <scope>NUCLEOTIDE SEQUENCE [LARGE SCALE GENOMIC DNA]</scope>
    <source>
        <strain evidence="2 3">JCM 4505</strain>
    </source>
</reference>
<evidence type="ECO:0000313" key="2">
    <source>
        <dbReference type="EMBL" id="GAA0272994.1"/>
    </source>
</evidence>
<accession>A0ABN0V312</accession>
<evidence type="ECO:0000256" key="1">
    <source>
        <dbReference type="SAM" id="SignalP"/>
    </source>
</evidence>
<proteinExistence type="predicted"/>
<comment type="caution">
    <text evidence="2">The sequence shown here is derived from an EMBL/GenBank/DDBJ whole genome shotgun (WGS) entry which is preliminary data.</text>
</comment>
<sequence length="183" mass="18337">MNSGTTTSRTFRTACATVLATALLVAVAPVASASGGPAAAARPANAAEVVNVDGGGAYLDLASAGYTYEEAVEAFKDSDVVTVVRGDLPRENGEAPSRVARGVSLGWYVYVKLSKSQAKAINAGSAATAAGLIGVITGGIGAAVAAGVYAYMVSLGNEGIDRCKNGVEMKFTYTGKAAGVKCY</sequence>
<dbReference type="EMBL" id="BAAABV010000006">
    <property type="protein sequence ID" value="GAA0272994.1"/>
    <property type="molecule type" value="Genomic_DNA"/>
</dbReference>
<evidence type="ECO:0000313" key="3">
    <source>
        <dbReference type="Proteomes" id="UP001501867"/>
    </source>
</evidence>
<organism evidence="2 3">
    <name type="scientific">Streptomyces polychromogenes</name>
    <dbReference type="NCBI Taxonomy" id="67342"/>
    <lineage>
        <taxon>Bacteria</taxon>
        <taxon>Bacillati</taxon>
        <taxon>Actinomycetota</taxon>
        <taxon>Actinomycetes</taxon>
        <taxon>Kitasatosporales</taxon>
        <taxon>Streptomycetaceae</taxon>
        <taxon>Streptomyces</taxon>
    </lineage>
</organism>
<dbReference type="Proteomes" id="UP001501867">
    <property type="component" value="Unassembled WGS sequence"/>
</dbReference>
<dbReference type="RefSeq" id="WP_344152463.1">
    <property type="nucleotide sequence ID" value="NZ_BAAABV010000006.1"/>
</dbReference>
<feature type="signal peptide" evidence="1">
    <location>
        <begin position="1"/>
        <end position="33"/>
    </location>
</feature>
<gene>
    <name evidence="2" type="ORF">GCM10010302_08240</name>
</gene>
<keyword evidence="3" id="KW-1185">Reference proteome</keyword>
<feature type="chain" id="PRO_5045035905" description="Secreted protein" evidence="1">
    <location>
        <begin position="34"/>
        <end position="183"/>
    </location>
</feature>
<keyword evidence="1" id="KW-0732">Signal</keyword>
<protein>
    <recommendedName>
        <fullName evidence="4">Secreted protein</fullName>
    </recommendedName>
</protein>
<evidence type="ECO:0008006" key="4">
    <source>
        <dbReference type="Google" id="ProtNLM"/>
    </source>
</evidence>
<name>A0ABN0V312_9ACTN</name>